<dbReference type="EMBL" id="LAYY01000012">
    <property type="protein sequence ID" value="KKK37749.1"/>
    <property type="molecule type" value="Genomic_DNA"/>
</dbReference>
<comment type="subunit">
    <text evidence="1">Homodimer.</text>
</comment>
<evidence type="ECO:0000256" key="1">
    <source>
        <dbReference type="PIRNR" id="PIRNR021424"/>
    </source>
</evidence>
<dbReference type="Proteomes" id="UP000034166">
    <property type="component" value="Unassembled WGS sequence"/>
</dbReference>
<sequence length="122" mass="14160">MKGKRDSTGFLIKQRAFLKLYLLTSIEKEPWYGLQLLDELKASFKPYGFVPQHSEVYRALHDLTEDGILSRKKVKENGSKYKEVAVYSIADKEEAKAYKKLVKADLDRCEQLLRKALKDNFS</sequence>
<dbReference type="PIRSF" id="PIRSF021424">
    <property type="entry name" value="RTP"/>
    <property type="match status" value="1"/>
</dbReference>
<dbReference type="InterPro" id="IPR036390">
    <property type="entry name" value="WH_DNA-bd_sf"/>
</dbReference>
<dbReference type="SUPFAM" id="SSF46785">
    <property type="entry name" value="Winged helix' DNA-binding domain"/>
    <property type="match status" value="1"/>
</dbReference>
<dbReference type="AlphaFoldDB" id="A0A0M2ST34"/>
<accession>A0A0M2ST34</accession>
<organism evidence="2 3">
    <name type="scientific">Mesobacillus campisalis</name>
    <dbReference type="NCBI Taxonomy" id="1408103"/>
    <lineage>
        <taxon>Bacteria</taxon>
        <taxon>Bacillati</taxon>
        <taxon>Bacillota</taxon>
        <taxon>Bacilli</taxon>
        <taxon>Bacillales</taxon>
        <taxon>Bacillaceae</taxon>
        <taxon>Mesobacillus</taxon>
    </lineage>
</organism>
<evidence type="ECO:0000313" key="3">
    <source>
        <dbReference type="Proteomes" id="UP000034166"/>
    </source>
</evidence>
<keyword evidence="1" id="KW-0238">DNA-binding</keyword>
<dbReference type="Pfam" id="PF02334">
    <property type="entry name" value="RTP"/>
    <property type="match status" value="1"/>
</dbReference>
<proteinExistence type="predicted"/>
<dbReference type="GO" id="GO:0003677">
    <property type="term" value="F:DNA binding"/>
    <property type="evidence" value="ECO:0007669"/>
    <property type="project" value="UniProtKB-KW"/>
</dbReference>
<dbReference type="InterPro" id="IPR003432">
    <property type="entry name" value="RTP"/>
</dbReference>
<dbReference type="RefSeq" id="WP_046524087.1">
    <property type="nucleotide sequence ID" value="NZ_LAYY01000012.1"/>
</dbReference>
<gene>
    <name evidence="2" type="ORF">WQ57_12385</name>
</gene>
<protein>
    <recommendedName>
        <fullName evidence="1">Replication termination protein</fullName>
    </recommendedName>
    <alternativeName>
        <fullName evidence="1">Replication terminator protein</fullName>
    </alternativeName>
</protein>
<dbReference type="GO" id="GO:0006274">
    <property type="term" value="P:DNA replication termination"/>
    <property type="evidence" value="ECO:0007669"/>
    <property type="project" value="InterPro"/>
</dbReference>
<comment type="function">
    <text evidence="1">Plays a role in DNA replication and termination (fork arrest mechanism). Two dimers of rtp bind to the two inverted repeat regions (IRI and IRII) present in the termination site. The binding of each dimer is centered on an 8 bp direct repeat.</text>
</comment>
<dbReference type="PATRIC" id="fig|1408103.3.peg.2786"/>
<comment type="caution">
    <text evidence="2">The sequence shown here is derived from an EMBL/GenBank/DDBJ whole genome shotgun (WGS) entry which is preliminary data.</text>
</comment>
<dbReference type="InterPro" id="IPR036388">
    <property type="entry name" value="WH-like_DNA-bd_sf"/>
</dbReference>
<name>A0A0M2ST34_9BACI</name>
<keyword evidence="3" id="KW-1185">Reference proteome</keyword>
<dbReference type="OrthoDB" id="2438867at2"/>
<reference evidence="2 3" key="1">
    <citation type="submission" date="2015-04" db="EMBL/GenBank/DDBJ databases">
        <title>Taxonomic description and genome sequence of Bacillus campisalis sp. nov., a novel member of the genus Bacillus isolated from solar saltern.</title>
        <authorList>
            <person name="Mathan Kumar R."/>
            <person name="Kaur G."/>
            <person name="Kumar A."/>
            <person name="Singh N.K."/>
            <person name="Kaur N."/>
            <person name="Kumar N."/>
            <person name="Mayilraj S."/>
        </authorList>
    </citation>
    <scope>NUCLEOTIDE SEQUENCE [LARGE SCALE GENOMIC DNA]</scope>
    <source>
        <strain evidence="2 3">SA2-6</strain>
    </source>
</reference>
<dbReference type="Gene3D" id="1.10.10.10">
    <property type="entry name" value="Winged helix-like DNA-binding domain superfamily/Winged helix DNA-binding domain"/>
    <property type="match status" value="1"/>
</dbReference>
<evidence type="ECO:0000313" key="2">
    <source>
        <dbReference type="EMBL" id="KKK37749.1"/>
    </source>
</evidence>